<evidence type="ECO:0000256" key="8">
    <source>
        <dbReference type="SAM" id="MobiDB-lite"/>
    </source>
</evidence>
<evidence type="ECO:0000256" key="4">
    <source>
        <dbReference type="ARBA" id="ARBA00022692"/>
    </source>
</evidence>
<name>A0ABR2C4H3_9ROSI</name>
<keyword evidence="5 9" id="KW-1133">Transmembrane helix</keyword>
<comment type="similarity">
    <text evidence="7">Belongs to the DVL/RTFL small polypeptides family.</text>
</comment>
<keyword evidence="11" id="KW-1185">Reference proteome</keyword>
<keyword evidence="6 9" id="KW-0472">Membrane</keyword>
<gene>
    <name evidence="10" type="ORF">V6N12_008912</name>
</gene>
<evidence type="ECO:0000256" key="2">
    <source>
        <dbReference type="ARBA" id="ARBA00022473"/>
    </source>
</evidence>
<dbReference type="InterPro" id="IPR051525">
    <property type="entry name" value="DVL_RTFL_regulatory"/>
</dbReference>
<comment type="subcellular location">
    <subcellularLocation>
        <location evidence="1">Cell membrane</location>
        <topology evidence="1">Single-pass membrane protein</topology>
    </subcellularLocation>
</comment>
<evidence type="ECO:0000256" key="7">
    <source>
        <dbReference type="ARBA" id="ARBA00024340"/>
    </source>
</evidence>
<evidence type="ECO:0000256" key="1">
    <source>
        <dbReference type="ARBA" id="ARBA00004162"/>
    </source>
</evidence>
<keyword evidence="3" id="KW-1003">Cell membrane</keyword>
<proteinExistence type="inferred from homology"/>
<evidence type="ECO:0000256" key="3">
    <source>
        <dbReference type="ARBA" id="ARBA00022475"/>
    </source>
</evidence>
<dbReference type="EMBL" id="JBBPBM010000067">
    <property type="protein sequence ID" value="KAK8514197.1"/>
    <property type="molecule type" value="Genomic_DNA"/>
</dbReference>
<evidence type="ECO:0000256" key="6">
    <source>
        <dbReference type="ARBA" id="ARBA00023136"/>
    </source>
</evidence>
<sequence>MAELQSQQYKSGAKASAKRKGRGFSTKCASLVKQQRARLYILRRCATMLLCCFVITVSHFVSCSPFIMNYNAHPVWFHGAYSVEYQQNSA</sequence>
<dbReference type="Pfam" id="PF08137">
    <property type="entry name" value="DVL"/>
    <property type="match status" value="1"/>
</dbReference>
<evidence type="ECO:0000256" key="9">
    <source>
        <dbReference type="SAM" id="Phobius"/>
    </source>
</evidence>
<dbReference type="PANTHER" id="PTHR33102">
    <property type="entry name" value="DVL19-RELATED-RELATED"/>
    <property type="match status" value="1"/>
</dbReference>
<evidence type="ECO:0000313" key="10">
    <source>
        <dbReference type="EMBL" id="KAK8514197.1"/>
    </source>
</evidence>
<reference evidence="10 11" key="1">
    <citation type="journal article" date="2024" name="G3 (Bethesda)">
        <title>Genome assembly of Hibiscus sabdariffa L. provides insights into metabolisms of medicinal natural products.</title>
        <authorList>
            <person name="Kim T."/>
        </authorList>
    </citation>
    <scope>NUCLEOTIDE SEQUENCE [LARGE SCALE GENOMIC DNA]</scope>
    <source>
        <strain evidence="10">TK-2024</strain>
        <tissue evidence="10">Old leaves</tissue>
    </source>
</reference>
<feature type="transmembrane region" description="Helical" evidence="9">
    <location>
        <begin position="45"/>
        <end position="68"/>
    </location>
</feature>
<feature type="region of interest" description="Disordered" evidence="8">
    <location>
        <begin position="1"/>
        <end position="25"/>
    </location>
</feature>
<keyword evidence="2" id="KW-0217">Developmental protein</keyword>
<organism evidence="10 11">
    <name type="scientific">Hibiscus sabdariffa</name>
    <name type="common">roselle</name>
    <dbReference type="NCBI Taxonomy" id="183260"/>
    <lineage>
        <taxon>Eukaryota</taxon>
        <taxon>Viridiplantae</taxon>
        <taxon>Streptophyta</taxon>
        <taxon>Embryophyta</taxon>
        <taxon>Tracheophyta</taxon>
        <taxon>Spermatophyta</taxon>
        <taxon>Magnoliopsida</taxon>
        <taxon>eudicotyledons</taxon>
        <taxon>Gunneridae</taxon>
        <taxon>Pentapetalae</taxon>
        <taxon>rosids</taxon>
        <taxon>malvids</taxon>
        <taxon>Malvales</taxon>
        <taxon>Malvaceae</taxon>
        <taxon>Malvoideae</taxon>
        <taxon>Hibiscus</taxon>
    </lineage>
</organism>
<keyword evidence="4 9" id="KW-0812">Transmembrane</keyword>
<accession>A0ABR2C4H3</accession>
<evidence type="ECO:0000256" key="5">
    <source>
        <dbReference type="ARBA" id="ARBA00022989"/>
    </source>
</evidence>
<comment type="caution">
    <text evidence="10">The sequence shown here is derived from an EMBL/GenBank/DDBJ whole genome shotgun (WGS) entry which is preliminary data.</text>
</comment>
<dbReference type="Proteomes" id="UP001472677">
    <property type="component" value="Unassembled WGS sequence"/>
</dbReference>
<evidence type="ECO:0000313" key="11">
    <source>
        <dbReference type="Proteomes" id="UP001472677"/>
    </source>
</evidence>
<dbReference type="InterPro" id="IPR012552">
    <property type="entry name" value="DVL"/>
</dbReference>
<protein>
    <submittedName>
        <fullName evidence="10">Uncharacterized protein</fullName>
    </submittedName>
</protein>